<evidence type="ECO:0000313" key="3">
    <source>
        <dbReference type="EnsemblMetazoa" id="PPA41747.1"/>
    </source>
</evidence>
<dbReference type="Proteomes" id="UP000005239">
    <property type="component" value="Unassembled WGS sequence"/>
</dbReference>
<keyword evidence="4" id="KW-1185">Reference proteome</keyword>
<evidence type="ECO:0000256" key="2">
    <source>
        <dbReference type="SAM" id="Phobius"/>
    </source>
</evidence>
<reference evidence="4" key="1">
    <citation type="journal article" date="2008" name="Nat. Genet.">
        <title>The Pristionchus pacificus genome provides a unique perspective on nematode lifestyle and parasitism.</title>
        <authorList>
            <person name="Dieterich C."/>
            <person name="Clifton S.W."/>
            <person name="Schuster L.N."/>
            <person name="Chinwalla A."/>
            <person name="Delehaunty K."/>
            <person name="Dinkelacker I."/>
            <person name="Fulton L."/>
            <person name="Fulton R."/>
            <person name="Godfrey J."/>
            <person name="Minx P."/>
            <person name="Mitreva M."/>
            <person name="Roeseler W."/>
            <person name="Tian H."/>
            <person name="Witte H."/>
            <person name="Yang S.P."/>
            <person name="Wilson R.K."/>
            <person name="Sommer R.J."/>
        </authorList>
    </citation>
    <scope>NUCLEOTIDE SEQUENCE [LARGE SCALE GENOMIC DNA]</scope>
    <source>
        <strain evidence="4">PS312</strain>
    </source>
</reference>
<gene>
    <name evidence="3" type="primary">WBGene00280116</name>
</gene>
<feature type="compositionally biased region" description="Basic and acidic residues" evidence="1">
    <location>
        <begin position="506"/>
        <end position="520"/>
    </location>
</feature>
<sequence>DSRTDRYLVVKLYALKKAGLGNLSFKYFEFLPLSDIRMLLSANETLDAIAADLLLERESLDQFDHKYVYWNSLGWQVGSYNNFRLCVHSRRGDFLYHNLLAPSTRQFTVPAVHYILEELSRHICVAWQTIIGFGIKCVYHFRTEGKAPSCNIDRFYLYIWLVASIFIKGPKRGSRPSVMSEEQSDLPGPLNVDADKLEVTYIRRGPNHPSHPSQAAQTVLRPWLSYPGPMTRLPLGRLSAPLKIVTWIRVCVWTSKRIACCLCGVLLFAFGVYGGIFYYFFSSSSSYTITTYAPRAPIAPMAPAAPASHMEPPRPTGPVDPICHPSNIPDTFYNQSWTLLPALLRFNVDLMTQFKNRMEDGVWDRENPTKLPVGGEDAYKKYSIEYALALARDTNVTYEELNGYWGKEYNKVKYSIRKVNDPLPRVALDCDQAVYTDSSTDVDRARSSVQKGSFTTLSKSIHRYLVGGTSMSRASLRSCIRRVQVSHTRGRESYCWARKSTTECEGTLRDSGTQRKEPKRAWWSPKKKSSPKLDSSPMKVDSSPLDIDSSPAKYENYTPTGEYREAISPVVCVLKPLVEGVEEEISTEDYSATRDSLRSPSNNTSPYPKMLLIQNRYIAASALVMLKSQATVALELAQNTVYYNNVYAKGDRFGDRLLPADFYPHSWTSLELTSYRTVRRVHRF</sequence>
<organism evidence="3 4">
    <name type="scientific">Pristionchus pacificus</name>
    <name type="common">Parasitic nematode worm</name>
    <dbReference type="NCBI Taxonomy" id="54126"/>
    <lineage>
        <taxon>Eukaryota</taxon>
        <taxon>Metazoa</taxon>
        <taxon>Ecdysozoa</taxon>
        <taxon>Nematoda</taxon>
        <taxon>Chromadorea</taxon>
        <taxon>Rhabditida</taxon>
        <taxon>Rhabditina</taxon>
        <taxon>Diplogasteromorpha</taxon>
        <taxon>Diplogasteroidea</taxon>
        <taxon>Neodiplogasteridae</taxon>
        <taxon>Pristionchus</taxon>
    </lineage>
</organism>
<keyword evidence="2" id="KW-1133">Transmembrane helix</keyword>
<keyword evidence="2" id="KW-0812">Transmembrane</keyword>
<dbReference type="InterPro" id="IPR052501">
    <property type="entry name" value="Alpha-1-2_FucT"/>
</dbReference>
<dbReference type="OrthoDB" id="28894at2759"/>
<evidence type="ECO:0000313" key="4">
    <source>
        <dbReference type="Proteomes" id="UP000005239"/>
    </source>
</evidence>
<dbReference type="AlphaFoldDB" id="A0A2A6CPU0"/>
<evidence type="ECO:0000256" key="1">
    <source>
        <dbReference type="SAM" id="MobiDB-lite"/>
    </source>
</evidence>
<accession>A0A2A6CPU0</accession>
<dbReference type="PANTHER" id="PTHR22898:SF3">
    <property type="entry name" value="ALPHA-1,2-FUCOSYLTRANSFERASE-RELATED"/>
    <property type="match status" value="1"/>
</dbReference>
<accession>A0A8R1UY64</accession>
<feature type="transmembrane region" description="Helical" evidence="2">
    <location>
        <begin position="258"/>
        <end position="281"/>
    </location>
</feature>
<dbReference type="PANTHER" id="PTHR22898">
    <property type="entry name" value="UNCHARACTERIZED GLYCOSOL TRANSFERASE-RELATED"/>
    <property type="match status" value="1"/>
</dbReference>
<dbReference type="EnsemblMetazoa" id="PPA41747.1">
    <property type="protein sequence ID" value="PPA41747.1"/>
    <property type="gene ID" value="WBGene00280116"/>
</dbReference>
<protein>
    <submittedName>
        <fullName evidence="3">Uncharacterized protein</fullName>
    </submittedName>
</protein>
<reference evidence="3" key="2">
    <citation type="submission" date="2022-06" db="UniProtKB">
        <authorList>
            <consortium name="EnsemblMetazoa"/>
        </authorList>
    </citation>
    <scope>IDENTIFICATION</scope>
    <source>
        <strain evidence="3">PS312</strain>
    </source>
</reference>
<name>A0A2A6CPU0_PRIPA</name>
<feature type="region of interest" description="Disordered" evidence="1">
    <location>
        <begin position="506"/>
        <end position="552"/>
    </location>
</feature>
<keyword evidence="2" id="KW-0472">Membrane</keyword>
<proteinExistence type="predicted"/>